<dbReference type="Gene3D" id="2.20.28.160">
    <property type="match status" value="1"/>
</dbReference>
<proteinExistence type="predicted"/>
<accession>A0A975FY18</accession>
<dbReference type="AlphaFoldDB" id="A0A975FY18"/>
<feature type="region of interest" description="Disordered" evidence="1">
    <location>
        <begin position="247"/>
        <end position="299"/>
    </location>
</feature>
<keyword evidence="5" id="KW-1185">Reference proteome</keyword>
<dbReference type="Pfam" id="PF13717">
    <property type="entry name" value="Zn_ribbon_4"/>
    <property type="match status" value="1"/>
</dbReference>
<protein>
    <submittedName>
        <fullName evidence="4">Zinc-ribbon domain-containing protein</fullName>
    </submittedName>
</protein>
<dbReference type="NCBIfam" id="TIGR02098">
    <property type="entry name" value="MJ0042_CXXC"/>
    <property type="match status" value="1"/>
</dbReference>
<dbReference type="NCBIfam" id="NF038353">
    <property type="entry name" value="FxLYD_dom"/>
    <property type="match status" value="1"/>
</dbReference>
<sequence length="299" mass="31365">MILTCPECATRYFVADDRVGPEGRVVRCASCGTKWTARPDEPLELDAAHDEEALTVESRDEEPELTSLPGEALPRAFRERAQTREKVREAAAVGVVWASLLVAVTLVVGLAVVLRQDIARTWPRTAGAYALVGLPVNLVGLAIENQHAQPALRDGHAALVISGQLRNLRGQPIATLPLRIALLNAQGKEVQVKIADPGGAKIPPGEARRFSVDLLDPPVSASDVELQFITDGRYPHVAAPVAAPPPVRQSLRGLTQPGPADAGSAAEVSGPVKDAAPLPSSSPYALPPQSAAPAGPAHG</sequence>
<feature type="transmembrane region" description="Helical" evidence="2">
    <location>
        <begin position="90"/>
        <end position="114"/>
    </location>
</feature>
<dbReference type="InterPro" id="IPR047676">
    <property type="entry name" value="FxLYD_dom"/>
</dbReference>
<dbReference type="RefSeq" id="WP_211936974.1">
    <property type="nucleotide sequence ID" value="NZ_CP073078.1"/>
</dbReference>
<name>A0A975FY18_9CAUL</name>
<gene>
    <name evidence="4" type="ORF">KCG34_17855</name>
</gene>
<evidence type="ECO:0000313" key="4">
    <source>
        <dbReference type="EMBL" id="QUD86922.1"/>
    </source>
</evidence>
<keyword evidence="2" id="KW-0472">Membrane</keyword>
<evidence type="ECO:0000256" key="2">
    <source>
        <dbReference type="SAM" id="Phobius"/>
    </source>
</evidence>
<dbReference type="EMBL" id="CP073078">
    <property type="protein sequence ID" value="QUD86922.1"/>
    <property type="molecule type" value="Genomic_DNA"/>
</dbReference>
<dbReference type="Pfam" id="PF11906">
    <property type="entry name" value="DUF3426"/>
    <property type="match status" value="1"/>
</dbReference>
<reference evidence="4" key="1">
    <citation type="submission" date="2021-04" db="EMBL/GenBank/DDBJ databases">
        <title>The complete genome sequence of Caulobacter sp. S6.</title>
        <authorList>
            <person name="Tang Y."/>
            <person name="Ouyang W."/>
            <person name="Liu Q."/>
            <person name="Huang B."/>
            <person name="Guo Z."/>
            <person name="Lei P."/>
        </authorList>
    </citation>
    <scope>NUCLEOTIDE SEQUENCE</scope>
    <source>
        <strain evidence="4">S6</strain>
    </source>
</reference>
<dbReference type="InterPro" id="IPR011723">
    <property type="entry name" value="Znf/thioredoxin_put"/>
</dbReference>
<dbReference type="InterPro" id="IPR021834">
    <property type="entry name" value="DUF3426"/>
</dbReference>
<feature type="compositionally biased region" description="Low complexity" evidence="1">
    <location>
        <begin position="275"/>
        <end position="299"/>
    </location>
</feature>
<evidence type="ECO:0000256" key="1">
    <source>
        <dbReference type="SAM" id="MobiDB-lite"/>
    </source>
</evidence>
<dbReference type="Proteomes" id="UP000676409">
    <property type="component" value="Chromosome"/>
</dbReference>
<dbReference type="KEGG" id="caul:KCG34_17855"/>
<feature type="domain" description="Zinc finger/thioredoxin putative" evidence="3">
    <location>
        <begin position="1"/>
        <end position="36"/>
    </location>
</feature>
<organism evidence="4 5">
    <name type="scientific">Phenylobacterium montanum</name>
    <dbReference type="NCBI Taxonomy" id="2823693"/>
    <lineage>
        <taxon>Bacteria</taxon>
        <taxon>Pseudomonadati</taxon>
        <taxon>Pseudomonadota</taxon>
        <taxon>Alphaproteobacteria</taxon>
        <taxon>Caulobacterales</taxon>
        <taxon>Caulobacteraceae</taxon>
        <taxon>Phenylobacterium</taxon>
    </lineage>
</organism>
<keyword evidence="2" id="KW-0812">Transmembrane</keyword>
<keyword evidence="2" id="KW-1133">Transmembrane helix</keyword>
<evidence type="ECO:0000313" key="5">
    <source>
        <dbReference type="Proteomes" id="UP000676409"/>
    </source>
</evidence>
<evidence type="ECO:0000259" key="3">
    <source>
        <dbReference type="Pfam" id="PF13717"/>
    </source>
</evidence>